<comment type="subcellular location">
    <subcellularLocation>
        <location evidence="1">Cell membrane</location>
        <topology evidence="1">Multi-pass membrane protein</topology>
    </subcellularLocation>
</comment>
<evidence type="ECO:0000256" key="6">
    <source>
        <dbReference type="ARBA" id="ARBA00023136"/>
    </source>
</evidence>
<dbReference type="AlphaFoldDB" id="F0RJC0"/>
<evidence type="ECO:0000256" key="5">
    <source>
        <dbReference type="ARBA" id="ARBA00022989"/>
    </source>
</evidence>
<protein>
    <submittedName>
        <fullName evidence="10">Na+/H+ antiporter MnhB subunit-related protein</fullName>
    </submittedName>
</protein>
<dbReference type="KEGG" id="dpt:Deipr_0288"/>
<comment type="similarity">
    <text evidence="2">Belongs to the CPA3 antiporters (TC 2.A.63) subunit B family.</text>
</comment>
<accession>F0RJC0</accession>
<name>F0RJC0_DEIPM</name>
<dbReference type="RefSeq" id="WP_013614070.1">
    <property type="nucleotide sequence ID" value="NC_015161.1"/>
</dbReference>
<dbReference type="InterPro" id="IPR007182">
    <property type="entry name" value="MnhB"/>
</dbReference>
<dbReference type="EMBL" id="CP002536">
    <property type="protein sequence ID" value="ADY25461.1"/>
    <property type="molecule type" value="Genomic_DNA"/>
</dbReference>
<keyword evidence="3" id="KW-1003">Cell membrane</keyword>
<evidence type="ECO:0000313" key="11">
    <source>
        <dbReference type="Proteomes" id="UP000007718"/>
    </source>
</evidence>
<dbReference type="STRING" id="693977.Deipr_0288"/>
<dbReference type="Pfam" id="PF04039">
    <property type="entry name" value="MnhB"/>
    <property type="match status" value="1"/>
</dbReference>
<reference evidence="10 11" key="2">
    <citation type="journal article" date="2012" name="Stand. Genomic Sci.">
        <title>Complete genome sequence of the orange-red pigmented, radioresistant Deinococcus proteolyticus type strain (MRP(T)).</title>
        <authorList>
            <person name="Copeland A."/>
            <person name="Zeytun A."/>
            <person name="Yassawong M."/>
            <person name="Nolan M."/>
            <person name="Lucas S."/>
            <person name="Hammon N."/>
            <person name="Deshpande S."/>
            <person name="Cheng J.F."/>
            <person name="Han C."/>
            <person name="Tapia R."/>
            <person name="Goodwin L.A."/>
            <person name="Pitluck S."/>
            <person name="Mavromatis K."/>
            <person name="Liolios K."/>
            <person name="Pagani I."/>
            <person name="Ivanova N."/>
            <person name="Mikhailova N."/>
            <person name="Pati A."/>
            <person name="Chen A."/>
            <person name="Palaniappan K."/>
            <person name="Land M."/>
            <person name="Hauser L."/>
            <person name="Jeffries C.D."/>
            <person name="Brambilla E.M."/>
            <person name="Rohde M."/>
            <person name="Sikorski J."/>
            <person name="Pukall R."/>
            <person name="Goker M."/>
            <person name="Detter J.C."/>
            <person name="Woyke T."/>
            <person name="Bristow J."/>
            <person name="Eisen J.A."/>
            <person name="Markowitz V."/>
            <person name="Hugenholtz P."/>
            <person name="Kyrpides N.C."/>
            <person name="Klenk H.P."/>
            <person name="Lapidus A."/>
        </authorList>
    </citation>
    <scope>NUCLEOTIDE SEQUENCE [LARGE SCALE GENOMIC DNA]</scope>
    <source>
        <strain evidence="11">ATCC 35074 / DSM 20540 / JCM 6276 / NBRC 101906 / NCIMB 13154 / VKM Ac-1939 / CCM 2703 / MRP</strain>
    </source>
</reference>
<dbReference type="InterPro" id="IPR050622">
    <property type="entry name" value="CPA3_antiporter_subunitB"/>
</dbReference>
<dbReference type="eggNOG" id="COG2111">
    <property type="taxonomic scope" value="Bacteria"/>
</dbReference>
<reference evidence="11" key="1">
    <citation type="submission" date="2011-02" db="EMBL/GenBank/DDBJ databases">
        <title>The complete sequence of chromosome of Deinococcus proteolyticus DSM 20540.</title>
        <authorList>
            <consortium name="US DOE Joint Genome Institute (JGI-PGF)"/>
            <person name="Lucas S."/>
            <person name="Copeland A."/>
            <person name="Lapidus A."/>
            <person name="Bruce D."/>
            <person name="Goodwin L."/>
            <person name="Pitluck S."/>
            <person name="Kyrpides N."/>
            <person name="Mavromatis K."/>
            <person name="Pagani I."/>
            <person name="Ivanova N."/>
            <person name="Ovchinnikova G."/>
            <person name="Zeytun A."/>
            <person name="Detter J.C."/>
            <person name="Han C."/>
            <person name="Land M."/>
            <person name="Hauser L."/>
            <person name="Markowitz V."/>
            <person name="Cheng J.-F."/>
            <person name="Hugenholtz P."/>
            <person name="Woyke T."/>
            <person name="Wu D."/>
            <person name="Pukall R."/>
            <person name="Steenblock K."/>
            <person name="Brambilla E."/>
            <person name="Klenk H.-P."/>
            <person name="Eisen J.A."/>
        </authorList>
    </citation>
    <scope>NUCLEOTIDE SEQUENCE [LARGE SCALE GENOMIC DNA]</scope>
    <source>
        <strain evidence="11">ATCC 35074 / DSM 20540 / JCM 6276 / NBRC 101906 / NCIMB 13154 / VKM Ac-1939 / CCM 2703 / MRP</strain>
    </source>
</reference>
<dbReference type="PANTHER" id="PTHR33932:SF4">
    <property type="entry name" value="NA(+)_H(+) ANTIPORTER SUBUNIT B"/>
    <property type="match status" value="1"/>
</dbReference>
<evidence type="ECO:0000256" key="3">
    <source>
        <dbReference type="ARBA" id="ARBA00022475"/>
    </source>
</evidence>
<evidence type="ECO:0000256" key="4">
    <source>
        <dbReference type="ARBA" id="ARBA00022692"/>
    </source>
</evidence>
<dbReference type="Proteomes" id="UP000007718">
    <property type="component" value="Chromosome"/>
</dbReference>
<proteinExistence type="inferred from homology"/>
<feature type="region of interest" description="Disordered" evidence="7">
    <location>
        <begin position="1"/>
        <end position="44"/>
    </location>
</feature>
<keyword evidence="11" id="KW-1185">Reference proteome</keyword>
<evidence type="ECO:0000259" key="9">
    <source>
        <dbReference type="Pfam" id="PF04039"/>
    </source>
</evidence>
<sequence length="207" mass="22261">MTRKSAGKVPAKSKGKTRSRREKKLSAATRAPRENLWDTLLDDPEPAEQGGIHSTGYESLASSVVNDPILRTVAQPAFALMAMFTLLLFWRGHQLPGGGFAGGAMMVCALLLHRIATGRGAVDFNFTRLIPIGLAISFVTGLVPFVVNGFFLQSDYGYLTTALTGEFEWATAMAFDLGVFLLVVGGGMTIAEALIDIDPRETVEGDH</sequence>
<evidence type="ECO:0000256" key="2">
    <source>
        <dbReference type="ARBA" id="ARBA00009425"/>
    </source>
</evidence>
<evidence type="ECO:0000256" key="8">
    <source>
        <dbReference type="SAM" id="Phobius"/>
    </source>
</evidence>
<evidence type="ECO:0000313" key="10">
    <source>
        <dbReference type="EMBL" id="ADY25461.1"/>
    </source>
</evidence>
<feature type="transmembrane region" description="Helical" evidence="8">
    <location>
        <begin position="96"/>
        <end position="117"/>
    </location>
</feature>
<feature type="transmembrane region" description="Helical" evidence="8">
    <location>
        <begin position="129"/>
        <end position="152"/>
    </location>
</feature>
<dbReference type="PANTHER" id="PTHR33932">
    <property type="entry name" value="NA(+)/H(+) ANTIPORTER SUBUNIT B"/>
    <property type="match status" value="1"/>
</dbReference>
<feature type="domain" description="Na+/H+ antiporter MnhB subunit-related protein" evidence="9">
    <location>
        <begin position="69"/>
        <end position="188"/>
    </location>
</feature>
<feature type="compositionally biased region" description="Basic residues" evidence="7">
    <location>
        <begin position="1"/>
        <end position="23"/>
    </location>
</feature>
<evidence type="ECO:0000256" key="7">
    <source>
        <dbReference type="SAM" id="MobiDB-lite"/>
    </source>
</evidence>
<dbReference type="HOGENOM" id="CLU_101659_1_1_0"/>
<gene>
    <name evidence="10" type="ordered locus">Deipr_0288</name>
</gene>
<evidence type="ECO:0000256" key="1">
    <source>
        <dbReference type="ARBA" id="ARBA00004651"/>
    </source>
</evidence>
<keyword evidence="4 8" id="KW-0812">Transmembrane</keyword>
<feature type="transmembrane region" description="Helical" evidence="8">
    <location>
        <begin position="172"/>
        <end position="195"/>
    </location>
</feature>
<organism evidence="10 11">
    <name type="scientific">Deinococcus proteolyticus (strain ATCC 35074 / DSM 20540 / JCM 6276 / NBRC 101906 / NCIMB 13154 / VKM Ac-1939 / CCM 2703 / MRP)</name>
    <dbReference type="NCBI Taxonomy" id="693977"/>
    <lineage>
        <taxon>Bacteria</taxon>
        <taxon>Thermotogati</taxon>
        <taxon>Deinococcota</taxon>
        <taxon>Deinococci</taxon>
        <taxon>Deinococcales</taxon>
        <taxon>Deinococcaceae</taxon>
        <taxon>Deinococcus</taxon>
    </lineage>
</organism>
<keyword evidence="6 8" id="KW-0472">Membrane</keyword>
<keyword evidence="5 8" id="KW-1133">Transmembrane helix</keyword>
<dbReference type="GO" id="GO:0005886">
    <property type="term" value="C:plasma membrane"/>
    <property type="evidence" value="ECO:0007669"/>
    <property type="project" value="UniProtKB-SubCell"/>
</dbReference>
<feature type="transmembrane region" description="Helical" evidence="8">
    <location>
        <begin position="69"/>
        <end position="90"/>
    </location>
</feature>